<name>A0A382X924_9ZZZZ</name>
<accession>A0A382X924</accession>
<protein>
    <submittedName>
        <fullName evidence="2">Uncharacterized protein</fullName>
    </submittedName>
</protein>
<evidence type="ECO:0000313" key="2">
    <source>
        <dbReference type="EMBL" id="SVD67687.1"/>
    </source>
</evidence>
<reference evidence="2" key="1">
    <citation type="submission" date="2018-05" db="EMBL/GenBank/DDBJ databases">
        <authorList>
            <person name="Lanie J.A."/>
            <person name="Ng W.-L."/>
            <person name="Kazmierczak K.M."/>
            <person name="Andrzejewski T.M."/>
            <person name="Davidsen T.M."/>
            <person name="Wayne K.J."/>
            <person name="Tettelin H."/>
            <person name="Glass J.I."/>
            <person name="Rusch D."/>
            <person name="Podicherti R."/>
            <person name="Tsui H.-C.T."/>
            <person name="Winkler M.E."/>
        </authorList>
    </citation>
    <scope>NUCLEOTIDE SEQUENCE</scope>
</reference>
<feature type="compositionally biased region" description="Acidic residues" evidence="1">
    <location>
        <begin position="70"/>
        <end position="85"/>
    </location>
</feature>
<gene>
    <name evidence="2" type="ORF">METZ01_LOCUS420541</name>
</gene>
<feature type="compositionally biased region" description="Polar residues" evidence="1">
    <location>
        <begin position="50"/>
        <end position="62"/>
    </location>
</feature>
<dbReference type="EMBL" id="UINC01165983">
    <property type="protein sequence ID" value="SVD67687.1"/>
    <property type="molecule type" value="Genomic_DNA"/>
</dbReference>
<sequence length="93" mass="9395">DITVGTTDDLSTPLVNEANSITIIDRASLAYGAWLARMAAVRDNAEGIPSSDSVGTETSASDASALVEESSGESEESSGESEESAEQPSGEGG</sequence>
<feature type="non-terminal residue" evidence="2">
    <location>
        <position position="1"/>
    </location>
</feature>
<organism evidence="2">
    <name type="scientific">marine metagenome</name>
    <dbReference type="NCBI Taxonomy" id="408172"/>
    <lineage>
        <taxon>unclassified sequences</taxon>
        <taxon>metagenomes</taxon>
        <taxon>ecological metagenomes</taxon>
    </lineage>
</organism>
<evidence type="ECO:0000256" key="1">
    <source>
        <dbReference type="SAM" id="MobiDB-lite"/>
    </source>
</evidence>
<dbReference type="AlphaFoldDB" id="A0A382X924"/>
<feature type="region of interest" description="Disordered" evidence="1">
    <location>
        <begin position="46"/>
        <end position="93"/>
    </location>
</feature>
<proteinExistence type="predicted"/>